<name>X1D9U1_9ZZZZ</name>
<dbReference type="EMBL" id="BART01033149">
    <property type="protein sequence ID" value="GAH17546.1"/>
    <property type="molecule type" value="Genomic_DNA"/>
</dbReference>
<feature type="domain" description="Methyltransferase type 11" evidence="1">
    <location>
        <begin position="11"/>
        <end position="53"/>
    </location>
</feature>
<proteinExistence type="predicted"/>
<comment type="caution">
    <text evidence="2">The sequence shown here is derived from an EMBL/GenBank/DDBJ whole genome shotgun (WGS) entry which is preliminary data.</text>
</comment>
<dbReference type="InterPro" id="IPR013216">
    <property type="entry name" value="Methyltransf_11"/>
</dbReference>
<dbReference type="Gene3D" id="3.40.50.150">
    <property type="entry name" value="Vaccinia Virus protein VP39"/>
    <property type="match status" value="1"/>
</dbReference>
<dbReference type="AlphaFoldDB" id="X1D9U1"/>
<evidence type="ECO:0000259" key="1">
    <source>
        <dbReference type="Pfam" id="PF08241"/>
    </source>
</evidence>
<reference evidence="2" key="1">
    <citation type="journal article" date="2014" name="Front. Microbiol.">
        <title>High frequency of phylogenetically diverse reductive dehalogenase-homologous genes in deep subseafloor sedimentary metagenomes.</title>
        <authorList>
            <person name="Kawai M."/>
            <person name="Futagami T."/>
            <person name="Toyoda A."/>
            <person name="Takaki Y."/>
            <person name="Nishi S."/>
            <person name="Hori S."/>
            <person name="Arai W."/>
            <person name="Tsubouchi T."/>
            <person name="Morono Y."/>
            <person name="Uchiyama I."/>
            <person name="Ito T."/>
            <person name="Fujiyama A."/>
            <person name="Inagaki F."/>
            <person name="Takami H."/>
        </authorList>
    </citation>
    <scope>NUCLEOTIDE SEQUENCE</scope>
    <source>
        <strain evidence="2">Expedition CK06-06</strain>
    </source>
</reference>
<organism evidence="2">
    <name type="scientific">marine sediment metagenome</name>
    <dbReference type="NCBI Taxonomy" id="412755"/>
    <lineage>
        <taxon>unclassified sequences</taxon>
        <taxon>metagenomes</taxon>
        <taxon>ecological metagenomes</taxon>
    </lineage>
</organism>
<dbReference type="CDD" id="cd02440">
    <property type="entry name" value="AdoMet_MTases"/>
    <property type="match status" value="1"/>
</dbReference>
<accession>X1D9U1</accession>
<dbReference type="InterPro" id="IPR029063">
    <property type="entry name" value="SAM-dependent_MTases_sf"/>
</dbReference>
<dbReference type="SUPFAM" id="SSF53335">
    <property type="entry name" value="S-adenosyl-L-methionine-dependent methyltransferases"/>
    <property type="match status" value="1"/>
</dbReference>
<sequence>MLFCGLFWCASIPFEDEQFDKVYAVNSFHEWGEALPGLMEARRVLKPGGLLAIVEHPHGKLDAKTIQEIQNDLATQISSAGFDVVQYTNRIQGRTAIAIVGKKQKTNS</sequence>
<gene>
    <name evidence="2" type="ORF">S01H4_57062</name>
</gene>
<evidence type="ECO:0000313" key="2">
    <source>
        <dbReference type="EMBL" id="GAH17546.1"/>
    </source>
</evidence>
<dbReference type="Pfam" id="PF08241">
    <property type="entry name" value="Methyltransf_11"/>
    <property type="match status" value="1"/>
</dbReference>
<protein>
    <recommendedName>
        <fullName evidence="1">Methyltransferase type 11 domain-containing protein</fullName>
    </recommendedName>
</protein>
<dbReference type="GO" id="GO:0008757">
    <property type="term" value="F:S-adenosylmethionine-dependent methyltransferase activity"/>
    <property type="evidence" value="ECO:0007669"/>
    <property type="project" value="InterPro"/>
</dbReference>